<evidence type="ECO:0000313" key="8">
    <source>
        <dbReference type="EMBL" id="MDE49022.1"/>
    </source>
</evidence>
<dbReference type="AlphaFoldDB" id="A0A6G1SGC3"/>
<feature type="transmembrane region" description="Helical" evidence="7">
    <location>
        <begin position="363"/>
        <end position="385"/>
    </location>
</feature>
<gene>
    <name evidence="8" type="ORF">g.20367</name>
</gene>
<dbReference type="Pfam" id="PF05346">
    <property type="entry name" value="DUF747"/>
    <property type="match status" value="1"/>
</dbReference>
<dbReference type="GO" id="GO:0045724">
    <property type="term" value="P:positive regulation of cilium assembly"/>
    <property type="evidence" value="ECO:0007669"/>
    <property type="project" value="TreeGrafter"/>
</dbReference>
<evidence type="ECO:0000256" key="7">
    <source>
        <dbReference type="SAM" id="Phobius"/>
    </source>
</evidence>
<feature type="transmembrane region" description="Helical" evidence="7">
    <location>
        <begin position="391"/>
        <end position="411"/>
    </location>
</feature>
<proteinExistence type="inferred from homology"/>
<dbReference type="GO" id="GO:0005789">
    <property type="term" value="C:endoplasmic reticulum membrane"/>
    <property type="evidence" value="ECO:0007669"/>
    <property type="project" value="TreeGrafter"/>
</dbReference>
<reference evidence="8" key="1">
    <citation type="submission" date="2018-10" db="EMBL/GenBank/DDBJ databases">
        <title>Transcriptome assembly of Aceria tosichella (Wheat curl mite) Type 2.</title>
        <authorList>
            <person name="Scully E.D."/>
            <person name="Geib S.M."/>
            <person name="Palmer N.A."/>
            <person name="Gupta A.K."/>
            <person name="Sarath G."/>
            <person name="Tatineni S."/>
        </authorList>
    </citation>
    <scope>NUCLEOTIDE SEQUENCE</scope>
    <source>
        <strain evidence="8">LincolnNE</strain>
    </source>
</reference>
<dbReference type="InterPro" id="IPR008010">
    <property type="entry name" value="Tatp1"/>
</dbReference>
<dbReference type="PANTHER" id="PTHR13317">
    <property type="entry name" value="TRANSMEMBRANE ANTERIOR POSTERIOR TRANSFORMATION PROTEIN 1 HOMOLOG"/>
    <property type="match status" value="1"/>
</dbReference>
<organism evidence="8">
    <name type="scientific">Aceria tosichella</name>
    <name type="common">wheat curl mite</name>
    <dbReference type="NCBI Taxonomy" id="561515"/>
    <lineage>
        <taxon>Eukaryota</taxon>
        <taxon>Metazoa</taxon>
        <taxon>Ecdysozoa</taxon>
        <taxon>Arthropoda</taxon>
        <taxon>Chelicerata</taxon>
        <taxon>Arachnida</taxon>
        <taxon>Acari</taxon>
        <taxon>Acariformes</taxon>
        <taxon>Trombidiformes</taxon>
        <taxon>Prostigmata</taxon>
        <taxon>Eupodina</taxon>
        <taxon>Eriophyoidea</taxon>
        <taxon>Eriophyidae</taxon>
        <taxon>Eriophyinae</taxon>
        <taxon>Aceriini</taxon>
        <taxon>Aceria</taxon>
    </lineage>
</organism>
<evidence type="ECO:0000256" key="6">
    <source>
        <dbReference type="SAM" id="MobiDB-lite"/>
    </source>
</evidence>
<feature type="transmembrane region" description="Helical" evidence="7">
    <location>
        <begin position="197"/>
        <end position="220"/>
    </location>
</feature>
<comment type="similarity">
    <text evidence="2">Belongs to the TAPT1 family.</text>
</comment>
<feature type="region of interest" description="Disordered" evidence="6">
    <location>
        <begin position="425"/>
        <end position="448"/>
    </location>
</feature>
<feature type="transmembrane region" description="Helical" evidence="7">
    <location>
        <begin position="53"/>
        <end position="76"/>
    </location>
</feature>
<keyword evidence="3 7" id="KW-0812">Transmembrane</keyword>
<evidence type="ECO:0000256" key="4">
    <source>
        <dbReference type="ARBA" id="ARBA00022989"/>
    </source>
</evidence>
<accession>A0A6G1SGC3</accession>
<keyword evidence="5 7" id="KW-0472">Membrane</keyword>
<feature type="transmembrane region" description="Helical" evidence="7">
    <location>
        <begin position="119"/>
        <end position="141"/>
    </location>
</feature>
<protein>
    <submittedName>
        <fullName evidence="8">Protein TAPT1</fullName>
    </submittedName>
</protein>
<comment type="subcellular location">
    <subcellularLocation>
        <location evidence="1">Membrane</location>
        <topology evidence="1">Multi-pass membrane protein</topology>
    </subcellularLocation>
</comment>
<feature type="compositionally biased region" description="Polar residues" evidence="6">
    <location>
        <begin position="438"/>
        <end position="448"/>
    </location>
</feature>
<sequence>MHNFSDYIYGEIRRGYILENDEQRYTERRQKFYTFMRVPFEFEKFMFQAYFQIVDSFLFVFTLLPIRFLLSCWFIIARSLKRLLARFSQYQRHPRFTDEPPPGASQSGGILQPAETCDLFRGLILICATFLLSYIDLSILYHNVKSQSVIKLYIFFNMLEVFDKLLSTLGCDVLDALFWTATEPMNNQYKGKRGFQVVYCLIAAIAYVLVHGLLVLLQATTLNVALNSKNKALLTIMMSNNFVELKGMVFKKFEKNNLFHMSCSDARERHHFLVLLIIVMLQTLKQYNWNEEQFYILLPDCMLILVSEVIVDWFKHAFVTRFNEINCEVYREYAVTLAYDLASSKLKQAYADHSDLVSRRMGFIPLPLAVLVLRVCASSLTINWWQGYFCLLLGYLCLFTLKIVINIMSLGNSCEIIEEQRQLEQSEKSRMPPRQCASLPSSRHASSENVPNLLHTGPLVVHAKSQPQTPRSSLTDITIQAQAMQENLEQSLIFSDSTVSLNKLGHEPDQPVKRYTTNNQQ</sequence>
<name>A0A6G1SGC3_9ACAR</name>
<evidence type="ECO:0000256" key="1">
    <source>
        <dbReference type="ARBA" id="ARBA00004141"/>
    </source>
</evidence>
<evidence type="ECO:0000256" key="5">
    <source>
        <dbReference type="ARBA" id="ARBA00023136"/>
    </source>
</evidence>
<evidence type="ECO:0000256" key="3">
    <source>
        <dbReference type="ARBA" id="ARBA00022692"/>
    </source>
</evidence>
<dbReference type="PANTHER" id="PTHR13317:SF4">
    <property type="entry name" value="TRANSMEMBRANE ANTERIOR POSTERIOR TRANSFORMATION PROTEIN 1 HOMOLOG"/>
    <property type="match status" value="1"/>
</dbReference>
<dbReference type="EMBL" id="GGYP01004251">
    <property type="protein sequence ID" value="MDE49022.1"/>
    <property type="molecule type" value="Transcribed_RNA"/>
</dbReference>
<keyword evidence="4 7" id="KW-1133">Transmembrane helix</keyword>
<evidence type="ECO:0000256" key="2">
    <source>
        <dbReference type="ARBA" id="ARBA00008803"/>
    </source>
</evidence>
<dbReference type="GO" id="GO:0036064">
    <property type="term" value="C:ciliary basal body"/>
    <property type="evidence" value="ECO:0007669"/>
    <property type="project" value="TreeGrafter"/>
</dbReference>